<dbReference type="GO" id="GO:0000976">
    <property type="term" value="F:transcription cis-regulatory region binding"/>
    <property type="evidence" value="ECO:0007669"/>
    <property type="project" value="TreeGrafter"/>
</dbReference>
<dbReference type="Proteomes" id="UP000186895">
    <property type="component" value="Unassembled WGS sequence"/>
</dbReference>
<feature type="domain" description="OmpR/PhoB-type" evidence="9">
    <location>
        <begin position="124"/>
        <end position="219"/>
    </location>
</feature>
<reference evidence="10 11" key="1">
    <citation type="submission" date="2017-01" db="EMBL/GenBank/DDBJ databases">
        <authorList>
            <person name="Mah S.A."/>
            <person name="Swanson W.J."/>
            <person name="Moy G.W."/>
            <person name="Vacquier V.D."/>
        </authorList>
    </citation>
    <scope>NUCLEOTIDE SEQUENCE [LARGE SCALE GENOMIC DNA]</scope>
    <source>
        <strain evidence="10 11">DSM 7027</strain>
    </source>
</reference>
<accession>A0A1N6RF09</accession>
<evidence type="ECO:0000259" key="9">
    <source>
        <dbReference type="PROSITE" id="PS51755"/>
    </source>
</evidence>
<dbReference type="GO" id="GO:0000156">
    <property type="term" value="F:phosphorelay response regulator activity"/>
    <property type="evidence" value="ECO:0007669"/>
    <property type="project" value="TreeGrafter"/>
</dbReference>
<evidence type="ECO:0000256" key="3">
    <source>
        <dbReference type="ARBA" id="ARBA00023015"/>
    </source>
</evidence>
<dbReference type="RefSeq" id="WP_076462466.1">
    <property type="nucleotide sequence ID" value="NZ_FTMN01000003.1"/>
</dbReference>
<dbReference type="Gene3D" id="3.40.50.2300">
    <property type="match status" value="1"/>
</dbReference>
<protein>
    <submittedName>
        <fullName evidence="10">Two component transcriptional regulator, winged helix family</fullName>
    </submittedName>
</protein>
<feature type="modified residue" description="4-aspartylphosphate" evidence="6">
    <location>
        <position position="51"/>
    </location>
</feature>
<dbReference type="Gene3D" id="6.10.250.690">
    <property type="match status" value="1"/>
</dbReference>
<evidence type="ECO:0000256" key="6">
    <source>
        <dbReference type="PROSITE-ProRule" id="PRU00169"/>
    </source>
</evidence>
<dbReference type="Gene3D" id="1.10.10.10">
    <property type="entry name" value="Winged helix-like DNA-binding domain superfamily/Winged helix DNA-binding domain"/>
    <property type="match status" value="1"/>
</dbReference>
<dbReference type="Pfam" id="PF00072">
    <property type="entry name" value="Response_reg"/>
    <property type="match status" value="1"/>
</dbReference>
<dbReference type="STRING" id="49186.SAMN05421647_103295"/>
<evidence type="ECO:0000256" key="5">
    <source>
        <dbReference type="ARBA" id="ARBA00023163"/>
    </source>
</evidence>
<dbReference type="CDD" id="cd00383">
    <property type="entry name" value="trans_reg_C"/>
    <property type="match status" value="1"/>
</dbReference>
<keyword evidence="1 6" id="KW-0597">Phosphoprotein</keyword>
<gene>
    <name evidence="10" type="ORF">SAMN05421647_103295</name>
</gene>
<proteinExistence type="predicted"/>
<dbReference type="EMBL" id="FTMN01000003">
    <property type="protein sequence ID" value="SIQ27421.1"/>
    <property type="molecule type" value="Genomic_DNA"/>
</dbReference>
<dbReference type="eggNOG" id="COG0745">
    <property type="taxonomic scope" value="Bacteria"/>
</dbReference>
<evidence type="ECO:0000259" key="8">
    <source>
        <dbReference type="PROSITE" id="PS50110"/>
    </source>
</evidence>
<feature type="DNA-binding region" description="OmpR/PhoB-type" evidence="7">
    <location>
        <begin position="124"/>
        <end position="219"/>
    </location>
</feature>
<dbReference type="InterPro" id="IPR001867">
    <property type="entry name" value="OmpR/PhoB-type_DNA-bd"/>
</dbReference>
<feature type="domain" description="Response regulatory" evidence="8">
    <location>
        <begin position="2"/>
        <end position="116"/>
    </location>
</feature>
<dbReference type="FunFam" id="3.40.50.2300:FF:000002">
    <property type="entry name" value="DNA-binding response regulator PhoP"/>
    <property type="match status" value="1"/>
</dbReference>
<dbReference type="Pfam" id="PF00486">
    <property type="entry name" value="Trans_reg_C"/>
    <property type="match status" value="1"/>
</dbReference>
<dbReference type="PANTHER" id="PTHR48111">
    <property type="entry name" value="REGULATOR OF RPOS"/>
    <property type="match status" value="1"/>
</dbReference>
<dbReference type="GO" id="GO:0032993">
    <property type="term" value="C:protein-DNA complex"/>
    <property type="evidence" value="ECO:0007669"/>
    <property type="project" value="TreeGrafter"/>
</dbReference>
<dbReference type="InterPro" id="IPR001789">
    <property type="entry name" value="Sig_transdc_resp-reg_receiver"/>
</dbReference>
<keyword evidence="4 7" id="KW-0238">DNA-binding</keyword>
<sequence length="225" mass="25208">MRVLLVEDDNALVNRLKPELKSAGFAVEVSVDGVDAEFMGLEEAFDVIVLDLGLPKKPGMQVLQSWRSAGCTTPVLILTARDAWHERVDGLKAGADDYLGKPFHTEELLARLEALVRRQHGHASSLLEVAGLQLDSDRQTVLDAQGQQHQLTGVEFRLLRYLMLNPDRILSKTQLSEHVYEEDQLRDSNVIEVYINRLRQYLGKNVILTRRGQGYSLPSTPAATH</sequence>
<dbReference type="GO" id="GO:0006355">
    <property type="term" value="P:regulation of DNA-templated transcription"/>
    <property type="evidence" value="ECO:0007669"/>
    <property type="project" value="InterPro"/>
</dbReference>
<dbReference type="SMART" id="SM00862">
    <property type="entry name" value="Trans_reg_C"/>
    <property type="match status" value="1"/>
</dbReference>
<keyword evidence="11" id="KW-1185">Reference proteome</keyword>
<dbReference type="SMART" id="SM00448">
    <property type="entry name" value="REC"/>
    <property type="match status" value="1"/>
</dbReference>
<evidence type="ECO:0000256" key="7">
    <source>
        <dbReference type="PROSITE-ProRule" id="PRU01091"/>
    </source>
</evidence>
<dbReference type="AlphaFoldDB" id="A0A1N6RF09"/>
<dbReference type="InterPro" id="IPR011006">
    <property type="entry name" value="CheY-like_superfamily"/>
</dbReference>
<keyword evidence="2" id="KW-0902">Two-component regulatory system</keyword>
<dbReference type="GO" id="GO:0005829">
    <property type="term" value="C:cytosol"/>
    <property type="evidence" value="ECO:0007669"/>
    <property type="project" value="TreeGrafter"/>
</dbReference>
<evidence type="ECO:0000256" key="4">
    <source>
        <dbReference type="ARBA" id="ARBA00023125"/>
    </source>
</evidence>
<dbReference type="SUPFAM" id="SSF46894">
    <property type="entry name" value="C-terminal effector domain of the bipartite response regulators"/>
    <property type="match status" value="1"/>
</dbReference>
<keyword evidence="3" id="KW-0805">Transcription regulation</keyword>
<dbReference type="PROSITE" id="PS51755">
    <property type="entry name" value="OMPR_PHOB"/>
    <property type="match status" value="1"/>
</dbReference>
<evidence type="ECO:0000256" key="2">
    <source>
        <dbReference type="ARBA" id="ARBA00023012"/>
    </source>
</evidence>
<organism evidence="10 11">
    <name type="scientific">Marinobacterium stanieri</name>
    <dbReference type="NCBI Taxonomy" id="49186"/>
    <lineage>
        <taxon>Bacteria</taxon>
        <taxon>Pseudomonadati</taxon>
        <taxon>Pseudomonadota</taxon>
        <taxon>Gammaproteobacteria</taxon>
        <taxon>Oceanospirillales</taxon>
        <taxon>Oceanospirillaceae</taxon>
        <taxon>Marinobacterium</taxon>
    </lineage>
</organism>
<name>A0A1N6RF09_9GAMM</name>
<keyword evidence="5" id="KW-0804">Transcription</keyword>
<evidence type="ECO:0000256" key="1">
    <source>
        <dbReference type="ARBA" id="ARBA00022553"/>
    </source>
</evidence>
<evidence type="ECO:0000313" key="11">
    <source>
        <dbReference type="Proteomes" id="UP000186895"/>
    </source>
</evidence>
<dbReference type="SUPFAM" id="SSF52172">
    <property type="entry name" value="CheY-like"/>
    <property type="match status" value="1"/>
</dbReference>
<dbReference type="PROSITE" id="PS50110">
    <property type="entry name" value="RESPONSE_REGULATORY"/>
    <property type="match status" value="1"/>
</dbReference>
<evidence type="ECO:0000313" key="10">
    <source>
        <dbReference type="EMBL" id="SIQ27421.1"/>
    </source>
</evidence>
<dbReference type="InterPro" id="IPR039420">
    <property type="entry name" value="WalR-like"/>
</dbReference>
<dbReference type="PANTHER" id="PTHR48111:SF37">
    <property type="entry name" value="RESPONSE REGULATOR PROTEIN CARR"/>
    <property type="match status" value="1"/>
</dbReference>
<dbReference type="CDD" id="cd19934">
    <property type="entry name" value="REC_OmpR_EcPhoP-like"/>
    <property type="match status" value="1"/>
</dbReference>
<dbReference type="InterPro" id="IPR036388">
    <property type="entry name" value="WH-like_DNA-bd_sf"/>
</dbReference>
<dbReference type="InterPro" id="IPR016032">
    <property type="entry name" value="Sig_transdc_resp-reg_C-effctor"/>
</dbReference>